<feature type="region of interest" description="Disordered" evidence="1">
    <location>
        <begin position="1"/>
        <end position="27"/>
    </location>
</feature>
<dbReference type="InterPro" id="IPR013320">
    <property type="entry name" value="ConA-like_dom_sf"/>
</dbReference>
<name>A0A5C5XSJ0_9BACT</name>
<reference evidence="2 3" key="1">
    <citation type="submission" date="2019-02" db="EMBL/GenBank/DDBJ databases">
        <title>Deep-cultivation of Planctomycetes and their phenomic and genomic characterization uncovers novel biology.</title>
        <authorList>
            <person name="Wiegand S."/>
            <person name="Jogler M."/>
            <person name="Boedeker C."/>
            <person name="Pinto D."/>
            <person name="Vollmers J."/>
            <person name="Rivas-Marin E."/>
            <person name="Kohn T."/>
            <person name="Peeters S.H."/>
            <person name="Heuer A."/>
            <person name="Rast P."/>
            <person name="Oberbeckmann S."/>
            <person name="Bunk B."/>
            <person name="Jeske O."/>
            <person name="Meyerdierks A."/>
            <person name="Storesund J.E."/>
            <person name="Kallscheuer N."/>
            <person name="Luecker S."/>
            <person name="Lage O.M."/>
            <person name="Pohl T."/>
            <person name="Merkel B.J."/>
            <person name="Hornburger P."/>
            <person name="Mueller R.-W."/>
            <person name="Bruemmer F."/>
            <person name="Labrenz M."/>
            <person name="Spormann A.M."/>
            <person name="Op Den Camp H."/>
            <person name="Overmann J."/>
            <person name="Amann R."/>
            <person name="Jetten M.S.M."/>
            <person name="Mascher T."/>
            <person name="Medema M.H."/>
            <person name="Devos D.P."/>
            <person name="Kaster A.-K."/>
            <person name="Ovreas L."/>
            <person name="Rohde M."/>
            <person name="Galperin M.Y."/>
            <person name="Jogler C."/>
        </authorList>
    </citation>
    <scope>NUCLEOTIDE SEQUENCE [LARGE SCALE GENOMIC DNA]</scope>
    <source>
        <strain evidence="2 3">Pla123a</strain>
    </source>
</reference>
<accession>A0A5C5XSJ0</accession>
<comment type="caution">
    <text evidence="2">The sequence shown here is derived from an EMBL/GenBank/DDBJ whole genome shotgun (WGS) entry which is preliminary data.</text>
</comment>
<dbReference type="PANTHER" id="PTHR11319">
    <property type="entry name" value="G PROTEIN-COUPLED RECEPTOR-RELATED"/>
    <property type="match status" value="1"/>
</dbReference>
<feature type="compositionally biased region" description="Polar residues" evidence="1">
    <location>
        <begin position="1047"/>
        <end position="1070"/>
    </location>
</feature>
<dbReference type="PANTHER" id="PTHR11319:SF35">
    <property type="entry name" value="OUTER MEMBRANE PROTEIN PMPC-RELATED"/>
    <property type="match status" value="1"/>
</dbReference>
<dbReference type="Proteomes" id="UP000318478">
    <property type="component" value="Unassembled WGS sequence"/>
</dbReference>
<evidence type="ECO:0000313" key="3">
    <source>
        <dbReference type="Proteomes" id="UP000318478"/>
    </source>
</evidence>
<organism evidence="2 3">
    <name type="scientific">Posidoniimonas polymericola</name>
    <dbReference type="NCBI Taxonomy" id="2528002"/>
    <lineage>
        <taxon>Bacteria</taxon>
        <taxon>Pseudomonadati</taxon>
        <taxon>Planctomycetota</taxon>
        <taxon>Planctomycetia</taxon>
        <taxon>Pirellulales</taxon>
        <taxon>Lacipirellulaceae</taxon>
        <taxon>Posidoniimonas</taxon>
    </lineage>
</organism>
<dbReference type="InterPro" id="IPR018247">
    <property type="entry name" value="EF_Hand_1_Ca_BS"/>
</dbReference>
<feature type="compositionally biased region" description="Low complexity" evidence="1">
    <location>
        <begin position="1025"/>
        <end position="1035"/>
    </location>
</feature>
<dbReference type="NCBIfam" id="NF041518">
    <property type="entry name" value="choice_anch_Q"/>
    <property type="match status" value="1"/>
</dbReference>
<feature type="compositionally biased region" description="Polar residues" evidence="1">
    <location>
        <begin position="1"/>
        <end position="11"/>
    </location>
</feature>
<keyword evidence="3" id="KW-1185">Reference proteome</keyword>
<dbReference type="InterPro" id="IPR059226">
    <property type="entry name" value="Choice_anch_Q_dom"/>
</dbReference>
<dbReference type="SUPFAM" id="SSF51126">
    <property type="entry name" value="Pectin lyase-like"/>
    <property type="match status" value="2"/>
</dbReference>
<gene>
    <name evidence="2" type="ORF">Pla123a_47950</name>
</gene>
<dbReference type="EMBL" id="SJPO01000018">
    <property type="protein sequence ID" value="TWT65884.1"/>
    <property type="molecule type" value="Genomic_DNA"/>
</dbReference>
<dbReference type="Pfam" id="PF13385">
    <property type="entry name" value="Laminin_G_3"/>
    <property type="match status" value="1"/>
</dbReference>
<dbReference type="OrthoDB" id="292920at2"/>
<evidence type="ECO:0000256" key="1">
    <source>
        <dbReference type="SAM" id="MobiDB-lite"/>
    </source>
</evidence>
<dbReference type="Gene3D" id="2.60.120.200">
    <property type="match status" value="1"/>
</dbReference>
<protein>
    <submittedName>
        <fullName evidence="2">Uncharacterized protein</fullName>
    </submittedName>
</protein>
<sequence length="1126" mass="115776">MSLKQRTNLRTQPPALPRYASRKPAGAGERRLGFEPLEDRRMLAVFAVSNLDDSGSGSLREAVALANSAAGADEIVFSGAAASGTIALTSGELQVTDALTMTGPGERELTIEGAGFSRVINFAAPDGSESSADLAISGLTLTGGVTVASNAVVDGLPETLHSGGGIRFLSSGQLTVTRSTIDSNHTLGDNAEGGGIFTVSGAVVLDDARISNNSTSGDGSSGGGVFTRHGAIQVVDSVLFENRTLGTEAFGGAIAIFDAVVEITDSFLQHNRAEDSDGGAIGMMGGDLTLMRGFVTDNYARHVGGGLLTSGVNAAIHFSVIAGNNTSGTGLGGGISATSGSFLLADSMVDDNFARNVGGLHLDSVQNPIIERTTISNNTSAGGVWGAGIRYVSPSPSDSSELFVVDTDIRGNVTQRPGGRGVGAGINATGPIRLLRTTVSDNHVLDPDGIAQGGAIAGFDVVLIDSTVSGNSTAATYANGGGIGGSNVTLINSTVSGNTMTGQQSEGGGIFASSLLLLNSTVSGNSAGGDSSTGGGIRAGSIRVISSTVTGNRSGGAGGGIHTSGSATGSELLIENSIVAGNLRNTATTAQPNDLTPGSGNRLSVRHSLIGVNTSVNLTGGAPNADGNYVGTLAEVGLIDPLLGPLADNGGPTQTHALLPGSPAIDTGAVQTAAPLYDYRLDTFADSLGAGDDLTNLGGAGEFSNGAYNMLLNQGLQTEIPAVNADNYTLELFIKFDDLHAFLFAEDYQKIIDFGADAHPLAGLYVYSSSGSVPRLRYVANPNGGFFTGGTQLAEDTWHHLVLTRDDTATNPLSLYIDGQFERDFPRLADATHMVGVFTEEGDSSATRLLTMLHSDSEPLFGLPRGGAVDRIRFFDRPLDADEIEDLYVAGPSNFVTEFDQRGPGFARVVGGRADMGAYELQVSLANPGDFNNDGKVDAADYTVWRDNKGSADETVIAGHGDNQNGVDIGDYTLWKENFGNQYAASVATSSLAIGESRPDGCSLRESLSAPATEPSHPGIETGRTSSNAATATATDEGLGNPVGPNKSASPTFSLSHATHGGEQSWTTDNPTDDGHAQASLLLLLDRQHRERSSNLDALDEVFTASVDEDRADESSGLEVMAWSEF</sequence>
<proteinExistence type="predicted"/>
<dbReference type="SMART" id="SM00710">
    <property type="entry name" value="PbH1"/>
    <property type="match status" value="11"/>
</dbReference>
<dbReference type="InterPro" id="IPR006626">
    <property type="entry name" value="PbH1"/>
</dbReference>
<evidence type="ECO:0000313" key="2">
    <source>
        <dbReference type="EMBL" id="TWT65884.1"/>
    </source>
</evidence>
<dbReference type="SUPFAM" id="SSF49899">
    <property type="entry name" value="Concanavalin A-like lectins/glucanases"/>
    <property type="match status" value="1"/>
</dbReference>
<dbReference type="InterPro" id="IPR011050">
    <property type="entry name" value="Pectin_lyase_fold/virulence"/>
</dbReference>
<dbReference type="PROSITE" id="PS00018">
    <property type="entry name" value="EF_HAND_1"/>
    <property type="match status" value="1"/>
</dbReference>
<feature type="region of interest" description="Disordered" evidence="1">
    <location>
        <begin position="995"/>
        <end position="1074"/>
    </location>
</feature>
<dbReference type="RefSeq" id="WP_146591714.1">
    <property type="nucleotide sequence ID" value="NZ_SJPO01000018.1"/>
</dbReference>
<dbReference type="AlphaFoldDB" id="A0A5C5XSJ0"/>